<comment type="subcellular location">
    <subcellularLocation>
        <location evidence="1">Membrane</location>
        <topology evidence="1">Multi-pass membrane protein</topology>
    </subcellularLocation>
</comment>
<dbReference type="InterPro" id="IPR006977">
    <property type="entry name" value="Yip1_dom"/>
</dbReference>
<evidence type="ECO:0000256" key="2">
    <source>
        <dbReference type="ARBA" id="ARBA00022692"/>
    </source>
</evidence>
<gene>
    <name evidence="7" type="ORF">I8U22_06565</name>
</gene>
<organism evidence="7 8">
    <name type="scientific">Thermoactinomyces vulgaris</name>
    <dbReference type="NCBI Taxonomy" id="2026"/>
    <lineage>
        <taxon>Bacteria</taxon>
        <taxon>Bacillati</taxon>
        <taxon>Bacillota</taxon>
        <taxon>Bacilli</taxon>
        <taxon>Bacillales</taxon>
        <taxon>Thermoactinomycetaceae</taxon>
        <taxon>Thermoactinomyces</taxon>
    </lineage>
</organism>
<reference evidence="7 8" key="1">
    <citation type="submission" date="2020-12" db="EMBL/GenBank/DDBJ databases">
        <title>WGS of Thermoactinomyces spp.</title>
        <authorList>
            <person name="Cheng K."/>
        </authorList>
    </citation>
    <scope>NUCLEOTIDE SEQUENCE [LARGE SCALE GENOMIC DNA]</scope>
    <source>
        <strain evidence="8">CICC 10650\ACCC 41061</strain>
    </source>
</reference>
<accession>A0ABS0QHN3</accession>
<keyword evidence="2 5" id="KW-0812">Transmembrane</keyword>
<keyword evidence="3 5" id="KW-1133">Transmembrane helix</keyword>
<evidence type="ECO:0000256" key="4">
    <source>
        <dbReference type="ARBA" id="ARBA00023136"/>
    </source>
</evidence>
<evidence type="ECO:0000259" key="6">
    <source>
        <dbReference type="Pfam" id="PF04893"/>
    </source>
</evidence>
<feature type="transmembrane region" description="Helical" evidence="5">
    <location>
        <begin position="140"/>
        <end position="161"/>
    </location>
</feature>
<comment type="caution">
    <text evidence="7">The sequence shown here is derived from an EMBL/GenBank/DDBJ whole genome shotgun (WGS) entry which is preliminary data.</text>
</comment>
<proteinExistence type="predicted"/>
<dbReference type="EMBL" id="JAECVU010000003">
    <property type="protein sequence ID" value="MBH8588483.1"/>
    <property type="molecule type" value="Genomic_DNA"/>
</dbReference>
<dbReference type="RefSeq" id="WP_170151237.1">
    <property type="nucleotide sequence ID" value="NZ_JACEIS010000002.1"/>
</dbReference>
<protein>
    <submittedName>
        <fullName evidence="7">YIP1 family protein</fullName>
    </submittedName>
</protein>
<feature type="transmembrane region" description="Helical" evidence="5">
    <location>
        <begin position="21"/>
        <end position="44"/>
    </location>
</feature>
<sequence>MVTLKEFWIPMIKQPKSVIRQAIANCSSGIFFILAILYGITLFLEQAMNRNAGDTMAVPTILVLSVILGPIIGIISWFLYSLLTYAGTRLFKGTATFKETYKATAWATVPYSTKLALFIPMLLIFREENFTTETPDIDSSFFLILLFFIAILIGLIMTIYYFMVYSKIIGEIHGIGSWKGFASIIVIPVILILFLIVLSLIFF</sequence>
<dbReference type="Pfam" id="PF04893">
    <property type="entry name" value="Yip1"/>
    <property type="match status" value="1"/>
</dbReference>
<keyword evidence="4 5" id="KW-0472">Membrane</keyword>
<name>A0ABS0QHN3_THEVU</name>
<feature type="transmembrane region" description="Helical" evidence="5">
    <location>
        <begin position="181"/>
        <end position="202"/>
    </location>
</feature>
<feature type="transmembrane region" description="Helical" evidence="5">
    <location>
        <begin position="104"/>
        <end position="125"/>
    </location>
</feature>
<keyword evidence="8" id="KW-1185">Reference proteome</keyword>
<feature type="transmembrane region" description="Helical" evidence="5">
    <location>
        <begin position="56"/>
        <end position="83"/>
    </location>
</feature>
<evidence type="ECO:0000313" key="7">
    <source>
        <dbReference type="EMBL" id="MBH8588483.1"/>
    </source>
</evidence>
<dbReference type="Proteomes" id="UP000641910">
    <property type="component" value="Unassembled WGS sequence"/>
</dbReference>
<evidence type="ECO:0000313" key="8">
    <source>
        <dbReference type="Proteomes" id="UP000641910"/>
    </source>
</evidence>
<evidence type="ECO:0000256" key="5">
    <source>
        <dbReference type="SAM" id="Phobius"/>
    </source>
</evidence>
<feature type="domain" description="Yip1" evidence="6">
    <location>
        <begin position="29"/>
        <end position="198"/>
    </location>
</feature>
<evidence type="ECO:0000256" key="1">
    <source>
        <dbReference type="ARBA" id="ARBA00004141"/>
    </source>
</evidence>
<evidence type="ECO:0000256" key="3">
    <source>
        <dbReference type="ARBA" id="ARBA00022989"/>
    </source>
</evidence>